<evidence type="ECO:0000313" key="1">
    <source>
        <dbReference type="EMBL" id="MBD7945101.1"/>
    </source>
</evidence>
<proteinExistence type="predicted"/>
<dbReference type="EMBL" id="JACSQO010000007">
    <property type="protein sequence ID" value="MBD7945101.1"/>
    <property type="molecule type" value="Genomic_DNA"/>
</dbReference>
<evidence type="ECO:0000313" key="2">
    <source>
        <dbReference type="Proteomes" id="UP000640786"/>
    </source>
</evidence>
<accession>A0ABR8RBD9</accession>
<reference evidence="1 2" key="1">
    <citation type="submission" date="2020-08" db="EMBL/GenBank/DDBJ databases">
        <title>A Genomic Blueprint of the Chicken Gut Microbiome.</title>
        <authorList>
            <person name="Gilroy R."/>
            <person name="Ravi A."/>
            <person name="Getino M."/>
            <person name="Pursley I."/>
            <person name="Horton D.L."/>
            <person name="Alikhan N.-F."/>
            <person name="Baker D."/>
            <person name="Gharbi K."/>
            <person name="Hall N."/>
            <person name="Watson M."/>
            <person name="Adriaenssens E.M."/>
            <person name="Foster-Nyarko E."/>
            <person name="Jarju S."/>
            <person name="Secka A."/>
            <person name="Antonio M."/>
            <person name="Oren A."/>
            <person name="Chaudhuri R."/>
            <person name="La Ragione R.M."/>
            <person name="Hildebrand F."/>
            <person name="Pallen M.J."/>
        </authorList>
    </citation>
    <scope>NUCLEOTIDE SEQUENCE [LARGE SCALE GENOMIC DNA]</scope>
    <source>
        <strain evidence="1 2">Sa2BUA9</strain>
    </source>
</reference>
<keyword evidence="2" id="KW-1185">Reference proteome</keyword>
<comment type="caution">
    <text evidence="1">The sequence shown here is derived from an EMBL/GenBank/DDBJ whole genome shotgun (WGS) entry which is preliminary data.</text>
</comment>
<dbReference type="RefSeq" id="WP_191697414.1">
    <property type="nucleotide sequence ID" value="NZ_JACSQO010000007.1"/>
</dbReference>
<dbReference type="SUPFAM" id="SSF52309">
    <property type="entry name" value="N-(deoxy)ribosyltransferase-like"/>
    <property type="match status" value="1"/>
</dbReference>
<gene>
    <name evidence="1" type="ORF">H9650_13325</name>
</gene>
<name>A0ABR8RBD9_9BACI</name>
<protein>
    <submittedName>
        <fullName evidence="1">Group-specific protein</fullName>
    </submittedName>
</protein>
<dbReference type="Gene3D" id="3.40.50.450">
    <property type="match status" value="1"/>
</dbReference>
<dbReference type="Proteomes" id="UP000640786">
    <property type="component" value="Unassembled WGS sequence"/>
</dbReference>
<organism evidence="1 2">
    <name type="scientific">Psychrobacillus faecigallinarum</name>
    <dbReference type="NCBI Taxonomy" id="2762235"/>
    <lineage>
        <taxon>Bacteria</taxon>
        <taxon>Bacillati</taxon>
        <taxon>Bacillota</taxon>
        <taxon>Bacilli</taxon>
        <taxon>Bacillales</taxon>
        <taxon>Bacillaceae</taxon>
        <taxon>Psychrobacillus</taxon>
    </lineage>
</organism>
<sequence>MNFYIASNFQNIHEVRELARILKLEGWNHTYDWTKNERVDSYNLLSEIGRIEKQAVVDSDFLVVLLPAGKGSHIEMGIALGLEKRIFLYSSTNSSFDFDQTSTFYHVDGVDRFTGDLQSFAHYLIGIHHQ</sequence>